<feature type="non-terminal residue" evidence="1">
    <location>
        <position position="70"/>
    </location>
</feature>
<accession>A0ABN8HP10</accession>
<keyword evidence="2" id="KW-1185">Reference proteome</keyword>
<name>A0ABN8HP10_9NEOP</name>
<dbReference type="EMBL" id="OW152823">
    <property type="protein sequence ID" value="CAH2039101.1"/>
    <property type="molecule type" value="Genomic_DNA"/>
</dbReference>
<organism evidence="1 2">
    <name type="scientific">Iphiclides podalirius</name>
    <name type="common">scarce swallowtail</name>
    <dbReference type="NCBI Taxonomy" id="110791"/>
    <lineage>
        <taxon>Eukaryota</taxon>
        <taxon>Metazoa</taxon>
        <taxon>Ecdysozoa</taxon>
        <taxon>Arthropoda</taxon>
        <taxon>Hexapoda</taxon>
        <taxon>Insecta</taxon>
        <taxon>Pterygota</taxon>
        <taxon>Neoptera</taxon>
        <taxon>Endopterygota</taxon>
        <taxon>Lepidoptera</taxon>
        <taxon>Glossata</taxon>
        <taxon>Ditrysia</taxon>
        <taxon>Papilionoidea</taxon>
        <taxon>Papilionidae</taxon>
        <taxon>Papilioninae</taxon>
        <taxon>Iphiclides</taxon>
    </lineage>
</organism>
<protein>
    <submittedName>
        <fullName evidence="1">Uncharacterized protein</fullName>
    </submittedName>
</protein>
<dbReference type="Proteomes" id="UP000837857">
    <property type="component" value="Chromosome 11"/>
</dbReference>
<evidence type="ECO:0000313" key="2">
    <source>
        <dbReference type="Proteomes" id="UP000837857"/>
    </source>
</evidence>
<gene>
    <name evidence="1" type="ORF">IPOD504_LOCUS1507</name>
</gene>
<evidence type="ECO:0000313" key="1">
    <source>
        <dbReference type="EMBL" id="CAH2039101.1"/>
    </source>
</evidence>
<reference evidence="1" key="1">
    <citation type="submission" date="2022-03" db="EMBL/GenBank/DDBJ databases">
        <authorList>
            <person name="Martin H S."/>
        </authorList>
    </citation>
    <scope>NUCLEOTIDE SEQUENCE</scope>
</reference>
<proteinExistence type="predicted"/>
<sequence>MKSPHFVMVGASRREWSPHRALCAYEHVRASGTRHSGSEQCLRNKRTTPALFAGKTLPHIQHYVRHASCY</sequence>